<dbReference type="AlphaFoldDB" id="A0A7W5E0P0"/>
<organism evidence="2 3">
    <name type="scientific">Aporhodopirellula rubra</name>
    <dbReference type="NCBI Taxonomy" id="980271"/>
    <lineage>
        <taxon>Bacteria</taxon>
        <taxon>Pseudomonadati</taxon>
        <taxon>Planctomycetota</taxon>
        <taxon>Planctomycetia</taxon>
        <taxon>Pirellulales</taxon>
        <taxon>Pirellulaceae</taxon>
        <taxon>Aporhodopirellula</taxon>
    </lineage>
</organism>
<accession>A0A7W5E0P0</accession>
<feature type="compositionally biased region" description="Low complexity" evidence="1">
    <location>
        <begin position="117"/>
        <end position="129"/>
    </location>
</feature>
<reference evidence="2 3" key="1">
    <citation type="submission" date="2020-08" db="EMBL/GenBank/DDBJ databases">
        <title>Genomic Encyclopedia of Type Strains, Phase III (KMG-III): the genomes of soil and plant-associated and newly described type strains.</title>
        <authorList>
            <person name="Whitman W."/>
        </authorList>
    </citation>
    <scope>NUCLEOTIDE SEQUENCE [LARGE SCALE GENOMIC DNA]</scope>
    <source>
        <strain evidence="2 3">CECT 8075</strain>
    </source>
</reference>
<evidence type="ECO:0000256" key="1">
    <source>
        <dbReference type="SAM" id="MobiDB-lite"/>
    </source>
</evidence>
<protein>
    <submittedName>
        <fullName evidence="2">Uncharacterized protein</fullName>
    </submittedName>
</protein>
<gene>
    <name evidence="2" type="ORF">FHS27_003876</name>
</gene>
<comment type="caution">
    <text evidence="2">The sequence shown here is derived from an EMBL/GenBank/DDBJ whole genome shotgun (WGS) entry which is preliminary data.</text>
</comment>
<dbReference type="RefSeq" id="WP_315854613.1">
    <property type="nucleotide sequence ID" value="NZ_JACHXU010000013.1"/>
</dbReference>
<evidence type="ECO:0000313" key="2">
    <source>
        <dbReference type="EMBL" id="MBB3208049.1"/>
    </source>
</evidence>
<keyword evidence="3" id="KW-1185">Reference proteome</keyword>
<sequence>MTPNENILSVIPGASEHQRLVIVHRSMDSRDSVQLFRPEQMGESPAEVLVPLATRPFCEQVQAIRDRPIVLRQESFSPAVGWFTQSEMELTMEQWAAMRTTMLPAESSPQTTGASSRFGRTRIGGTRFGKTQGRNHSVRSGAVVVRPRVMSVDGEVIALSIASEDAVPA</sequence>
<proteinExistence type="predicted"/>
<dbReference type="EMBL" id="JACHXU010000013">
    <property type="protein sequence ID" value="MBB3208049.1"/>
    <property type="molecule type" value="Genomic_DNA"/>
</dbReference>
<name>A0A7W5E0P0_9BACT</name>
<dbReference type="Proteomes" id="UP000536179">
    <property type="component" value="Unassembled WGS sequence"/>
</dbReference>
<feature type="region of interest" description="Disordered" evidence="1">
    <location>
        <begin position="104"/>
        <end position="139"/>
    </location>
</feature>
<evidence type="ECO:0000313" key="3">
    <source>
        <dbReference type="Proteomes" id="UP000536179"/>
    </source>
</evidence>